<evidence type="ECO:0000256" key="1">
    <source>
        <dbReference type="SAM" id="Phobius"/>
    </source>
</evidence>
<comment type="caution">
    <text evidence="3">The sequence shown here is derived from an EMBL/GenBank/DDBJ whole genome shotgun (WGS) entry which is preliminary data.</text>
</comment>
<feature type="transmembrane region" description="Helical" evidence="1">
    <location>
        <begin position="374"/>
        <end position="392"/>
    </location>
</feature>
<keyword evidence="1" id="KW-1133">Transmembrane helix</keyword>
<dbReference type="Proteomes" id="UP001139409">
    <property type="component" value="Unassembled WGS sequence"/>
</dbReference>
<dbReference type="InterPro" id="IPR018677">
    <property type="entry name" value="DUF2157"/>
</dbReference>
<organism evidence="3 4">
    <name type="scientific">Fulvivirga sedimenti</name>
    <dbReference type="NCBI Taxonomy" id="2879465"/>
    <lineage>
        <taxon>Bacteria</taxon>
        <taxon>Pseudomonadati</taxon>
        <taxon>Bacteroidota</taxon>
        <taxon>Cytophagia</taxon>
        <taxon>Cytophagales</taxon>
        <taxon>Fulvivirgaceae</taxon>
        <taxon>Fulvivirga</taxon>
    </lineage>
</organism>
<feature type="transmembrane region" description="Helical" evidence="1">
    <location>
        <begin position="104"/>
        <end position="123"/>
    </location>
</feature>
<keyword evidence="1" id="KW-0472">Membrane</keyword>
<reference evidence="3" key="1">
    <citation type="submission" date="2021-09" db="EMBL/GenBank/DDBJ databases">
        <title>Fulvivirga sp. isolated from coastal sediment.</title>
        <authorList>
            <person name="Yu H."/>
        </authorList>
    </citation>
    <scope>NUCLEOTIDE SEQUENCE</scope>
    <source>
        <strain evidence="3">1062</strain>
    </source>
</reference>
<feature type="transmembrane region" description="Helical" evidence="1">
    <location>
        <begin position="73"/>
        <end position="92"/>
    </location>
</feature>
<evidence type="ECO:0000259" key="2">
    <source>
        <dbReference type="Pfam" id="PF09925"/>
    </source>
</evidence>
<sequence length="428" mass="48700">MGIKKDIRDLVDNGVINEDAAERIRRYYDSKTTANSQNRLFIIFGIFGGLLVGLGIILIIAHNWDQFSRGVKTSFAFLPLIIGQALCFYTLFKRNASVAWRETSCVVLFFAVGGSISLISQIYNIPGNLTNYLMVWMMLVLPQIYLLRSSATSLLSLIGITAFAFQSDGPGFSEKSYFYWLFLAFILPFYRSLIQRTPGSNFTHFHHWFIALSITLSLWVFESGNGGLLYMNYLLLMGLFQSFGYWLQHHKGIHEFNGMRIVGSVGTVIVLIILSFDGAWREMRFNEWNLDLFLLSPEFLVFLFIAGLFVILYVKVRKDGIPDRAAIPIWVYGASLLVFVSSFYWNYPAVLINLLVLAVGILKIREGAMRDHLVILNFGMLIIALLITCRFFDTDLSFVVRGILFVLVGAGFFAANYFTIKRRKHVGQ</sequence>
<dbReference type="Pfam" id="PF09925">
    <property type="entry name" value="DUF2157"/>
    <property type="match status" value="1"/>
</dbReference>
<protein>
    <submittedName>
        <fullName evidence="3">DUF2157 domain-containing protein</fullName>
    </submittedName>
</protein>
<feature type="transmembrane region" description="Helical" evidence="1">
    <location>
        <begin position="154"/>
        <end position="171"/>
    </location>
</feature>
<feature type="transmembrane region" description="Helical" evidence="1">
    <location>
        <begin position="227"/>
        <end position="247"/>
    </location>
</feature>
<dbReference type="EMBL" id="JAIXNE010000009">
    <property type="protein sequence ID" value="MCA6079071.1"/>
    <property type="molecule type" value="Genomic_DNA"/>
</dbReference>
<feature type="transmembrane region" description="Helical" evidence="1">
    <location>
        <begin position="177"/>
        <end position="193"/>
    </location>
</feature>
<feature type="transmembrane region" description="Helical" evidence="1">
    <location>
        <begin position="205"/>
        <end position="221"/>
    </location>
</feature>
<feature type="transmembrane region" description="Helical" evidence="1">
    <location>
        <begin position="292"/>
        <end position="314"/>
    </location>
</feature>
<dbReference type="RefSeq" id="WP_225699933.1">
    <property type="nucleotide sequence ID" value="NZ_JAIXNE010000009.1"/>
</dbReference>
<feature type="domain" description="DUF2157" evidence="2">
    <location>
        <begin position="9"/>
        <end position="151"/>
    </location>
</feature>
<feature type="transmembrane region" description="Helical" evidence="1">
    <location>
        <begin position="40"/>
        <end position="61"/>
    </location>
</feature>
<evidence type="ECO:0000313" key="3">
    <source>
        <dbReference type="EMBL" id="MCA6079071.1"/>
    </source>
</evidence>
<evidence type="ECO:0000313" key="4">
    <source>
        <dbReference type="Proteomes" id="UP001139409"/>
    </source>
</evidence>
<proteinExistence type="predicted"/>
<accession>A0A9X1HWD9</accession>
<feature type="transmembrane region" description="Helical" evidence="1">
    <location>
        <begin position="398"/>
        <end position="418"/>
    </location>
</feature>
<keyword evidence="1" id="KW-0812">Transmembrane</keyword>
<feature type="transmembrane region" description="Helical" evidence="1">
    <location>
        <begin position="259"/>
        <end position="280"/>
    </location>
</feature>
<dbReference type="AlphaFoldDB" id="A0A9X1HWD9"/>
<keyword evidence="4" id="KW-1185">Reference proteome</keyword>
<gene>
    <name evidence="3" type="ORF">LDX50_29640</name>
</gene>
<name>A0A9X1HWD9_9BACT</name>